<evidence type="ECO:0000313" key="4">
    <source>
        <dbReference type="EMBL" id="UVI39077.1"/>
    </source>
</evidence>
<keyword evidence="2" id="KW-0732">Signal</keyword>
<dbReference type="Pfam" id="PF00722">
    <property type="entry name" value="Glyco_hydro_16"/>
    <property type="match status" value="1"/>
</dbReference>
<dbReference type="InterPro" id="IPR013320">
    <property type="entry name" value="ConA-like_dom_sf"/>
</dbReference>
<feature type="domain" description="GH16" evidence="3">
    <location>
        <begin position="73"/>
        <end position="317"/>
    </location>
</feature>
<comment type="similarity">
    <text evidence="1">Belongs to the glycosyl hydrolase 16 family.</text>
</comment>
<dbReference type="Proteomes" id="UP001065265">
    <property type="component" value="Chromosome"/>
</dbReference>
<proteinExistence type="inferred from homology"/>
<dbReference type="InterPro" id="IPR000757">
    <property type="entry name" value="Beta-glucanase-like"/>
</dbReference>
<evidence type="ECO:0000259" key="3">
    <source>
        <dbReference type="PROSITE" id="PS51762"/>
    </source>
</evidence>
<reference evidence="4" key="1">
    <citation type="submission" date="2022-02" db="EMBL/GenBank/DDBJ databases">
        <title>Qipengyuania spongiae sp. nov., isolated from marine sponge.</title>
        <authorList>
            <person name="Li Z."/>
            <person name="Zhang M."/>
        </authorList>
    </citation>
    <scope>NUCLEOTIDE SEQUENCE</scope>
    <source>
        <strain evidence="4">PHS-Z21</strain>
    </source>
</reference>
<accession>A0ABY5SX00</accession>
<dbReference type="PANTHER" id="PTHR10963:SF55">
    <property type="entry name" value="GLYCOSIDE HYDROLASE FAMILY 16 PROTEIN"/>
    <property type="match status" value="1"/>
</dbReference>
<dbReference type="EMBL" id="CP092471">
    <property type="protein sequence ID" value="UVI39077.1"/>
    <property type="molecule type" value="Genomic_DNA"/>
</dbReference>
<evidence type="ECO:0000313" key="5">
    <source>
        <dbReference type="Proteomes" id="UP001065265"/>
    </source>
</evidence>
<gene>
    <name evidence="4" type="ORF">L1F33_12695</name>
</gene>
<dbReference type="PANTHER" id="PTHR10963">
    <property type="entry name" value="GLYCOSYL HYDROLASE-RELATED"/>
    <property type="match status" value="1"/>
</dbReference>
<organism evidence="4 5">
    <name type="scientific">Qipengyuania spongiae</name>
    <dbReference type="NCBI Taxonomy" id="2909673"/>
    <lineage>
        <taxon>Bacteria</taxon>
        <taxon>Pseudomonadati</taxon>
        <taxon>Pseudomonadota</taxon>
        <taxon>Alphaproteobacteria</taxon>
        <taxon>Sphingomonadales</taxon>
        <taxon>Erythrobacteraceae</taxon>
        <taxon>Qipengyuania</taxon>
    </lineage>
</organism>
<evidence type="ECO:0000256" key="1">
    <source>
        <dbReference type="ARBA" id="ARBA00006865"/>
    </source>
</evidence>
<dbReference type="Gene3D" id="2.60.120.200">
    <property type="match status" value="1"/>
</dbReference>
<protein>
    <submittedName>
        <fullName evidence="4">Glycoside hydrolase family 16 protein</fullName>
    </submittedName>
</protein>
<keyword evidence="4" id="KW-0378">Hydrolase</keyword>
<feature type="chain" id="PRO_5047194198" evidence="2">
    <location>
        <begin position="26"/>
        <end position="318"/>
    </location>
</feature>
<dbReference type="SUPFAM" id="SSF49899">
    <property type="entry name" value="Concanavalin A-like lectins/glucanases"/>
    <property type="match status" value="1"/>
</dbReference>
<dbReference type="RefSeq" id="WP_265558258.1">
    <property type="nucleotide sequence ID" value="NZ_CP092471.1"/>
</dbReference>
<dbReference type="GO" id="GO:0016787">
    <property type="term" value="F:hydrolase activity"/>
    <property type="evidence" value="ECO:0007669"/>
    <property type="project" value="UniProtKB-KW"/>
</dbReference>
<feature type="signal peptide" evidence="2">
    <location>
        <begin position="1"/>
        <end position="25"/>
    </location>
</feature>
<keyword evidence="5" id="KW-1185">Reference proteome</keyword>
<dbReference type="PROSITE" id="PS51762">
    <property type="entry name" value="GH16_2"/>
    <property type="match status" value="1"/>
</dbReference>
<name>A0ABY5SX00_9SPHN</name>
<evidence type="ECO:0000256" key="2">
    <source>
        <dbReference type="SAM" id="SignalP"/>
    </source>
</evidence>
<dbReference type="CDD" id="cd08023">
    <property type="entry name" value="GH16_laminarinase_like"/>
    <property type="match status" value="1"/>
</dbReference>
<dbReference type="InterPro" id="IPR050546">
    <property type="entry name" value="Glycosyl_Hydrlase_16"/>
</dbReference>
<sequence length="318" mass="34726">MTRQKLKSSWRGIAAIVIAAGIVSAAVAMSVAGSDQGTQTSKAADKPASGPPAGYAAKLTFDEQFDGSELDSTRWQTSFASPDDRSPGLGKRSLWNNGERQAYFDPAYLGQGIDPFRIADGILTIEARPLPRRARQLIAAELRNLPRDQRESALANLAYSSGVISSRGRFAQKLGYFEMRARWSDGKGLWPAFWLLPEGGGWPPEIDVVEAHGDKPSKTFHSLHLSGNRHTTKPATVNTRKGGFHTYGALWLPDRIDYYVDAAKVATIPLPEPLEEPMFMLANLAVGGGWPGDPDASTKFPATLEIDHIRAWSIEPKR</sequence>